<dbReference type="PANTHER" id="PTHR43792">
    <property type="entry name" value="GNAT FAMILY, PUTATIVE (AFU_ORTHOLOGUE AFUA_3G00765)-RELATED-RELATED"/>
    <property type="match status" value="1"/>
</dbReference>
<dbReference type="SUPFAM" id="SSF55729">
    <property type="entry name" value="Acyl-CoA N-acyltransferases (Nat)"/>
    <property type="match status" value="1"/>
</dbReference>
<accession>A0AAN6LP18</accession>
<dbReference type="InterPro" id="IPR051531">
    <property type="entry name" value="N-acetyltransferase"/>
</dbReference>
<evidence type="ECO:0000313" key="2">
    <source>
        <dbReference type="EMBL" id="KAK3197450.1"/>
    </source>
</evidence>
<evidence type="ECO:0000313" key="3">
    <source>
        <dbReference type="Proteomes" id="UP001280581"/>
    </source>
</evidence>
<keyword evidence="3" id="KW-1185">Reference proteome</keyword>
<reference evidence="2 3" key="1">
    <citation type="submission" date="2021-02" db="EMBL/GenBank/DDBJ databases">
        <title>Genome assembly of Pseudopithomyces chartarum.</title>
        <authorList>
            <person name="Jauregui R."/>
            <person name="Singh J."/>
            <person name="Voisey C."/>
        </authorList>
    </citation>
    <scope>NUCLEOTIDE SEQUENCE [LARGE SCALE GENOMIC DNA]</scope>
    <source>
        <strain evidence="2 3">AGR01</strain>
    </source>
</reference>
<dbReference type="Proteomes" id="UP001280581">
    <property type="component" value="Unassembled WGS sequence"/>
</dbReference>
<organism evidence="2 3">
    <name type="scientific">Pseudopithomyces chartarum</name>
    <dbReference type="NCBI Taxonomy" id="1892770"/>
    <lineage>
        <taxon>Eukaryota</taxon>
        <taxon>Fungi</taxon>
        <taxon>Dikarya</taxon>
        <taxon>Ascomycota</taxon>
        <taxon>Pezizomycotina</taxon>
        <taxon>Dothideomycetes</taxon>
        <taxon>Pleosporomycetidae</taxon>
        <taxon>Pleosporales</taxon>
        <taxon>Massarineae</taxon>
        <taxon>Didymosphaeriaceae</taxon>
        <taxon>Pseudopithomyces</taxon>
    </lineage>
</organism>
<gene>
    <name evidence="2" type="ORF">GRF29_216g228376</name>
</gene>
<dbReference type="PROSITE" id="PS51186">
    <property type="entry name" value="GNAT"/>
    <property type="match status" value="1"/>
</dbReference>
<proteinExistence type="predicted"/>
<dbReference type="AlphaFoldDB" id="A0AAN6LP18"/>
<protein>
    <recommendedName>
        <fullName evidence="1">N-acetyltransferase domain-containing protein</fullName>
    </recommendedName>
</protein>
<dbReference type="InterPro" id="IPR016181">
    <property type="entry name" value="Acyl_CoA_acyltransferase"/>
</dbReference>
<dbReference type="Gene3D" id="3.40.630.30">
    <property type="match status" value="1"/>
</dbReference>
<dbReference type="GO" id="GO:0016747">
    <property type="term" value="F:acyltransferase activity, transferring groups other than amino-acyl groups"/>
    <property type="evidence" value="ECO:0007669"/>
    <property type="project" value="InterPro"/>
</dbReference>
<name>A0AAN6LP18_9PLEO</name>
<dbReference type="Pfam" id="PF13302">
    <property type="entry name" value="Acetyltransf_3"/>
    <property type="match status" value="1"/>
</dbReference>
<dbReference type="PANTHER" id="PTHR43792:SF16">
    <property type="entry name" value="N-ACETYLTRANSFERASE DOMAIN-CONTAINING PROTEIN"/>
    <property type="match status" value="1"/>
</dbReference>
<comment type="caution">
    <text evidence="2">The sequence shown here is derived from an EMBL/GenBank/DDBJ whole genome shotgun (WGS) entry which is preliminary data.</text>
</comment>
<dbReference type="EMBL" id="WVTA01000018">
    <property type="protein sequence ID" value="KAK3197450.1"/>
    <property type="molecule type" value="Genomic_DNA"/>
</dbReference>
<feature type="domain" description="N-acetyltransferase" evidence="1">
    <location>
        <begin position="49"/>
        <end position="202"/>
    </location>
</feature>
<sequence>MTDPNFHIVTPRLYLSYFQPSNPNHCDFLVTLWNTPEFIASIGGKPTSITTRGAAEALIAGRFRAEHARNGYGMFLVSLKSSTPDYPADSSAPFSEHLEKCKPIGTVSLMRGEPPNAYTAPDVGFAILPEEMRRGYTKEAAEGVMAWAEAERGVRDVLGLTEPSNEASQGVFRSLGFEDRGIHSLKVFGGVKGSVWTKKGMHSDVSEYGI</sequence>
<dbReference type="InterPro" id="IPR000182">
    <property type="entry name" value="GNAT_dom"/>
</dbReference>
<evidence type="ECO:0000259" key="1">
    <source>
        <dbReference type="PROSITE" id="PS51186"/>
    </source>
</evidence>